<protein>
    <submittedName>
        <fullName evidence="1">Uncharacterized protein</fullName>
    </submittedName>
</protein>
<accession>A0A922D1Y4</accession>
<dbReference type="EMBL" id="CM031839">
    <property type="protein sequence ID" value="KAG6674967.1"/>
    <property type="molecule type" value="Genomic_DNA"/>
</dbReference>
<evidence type="ECO:0000313" key="2">
    <source>
        <dbReference type="Proteomes" id="UP000811246"/>
    </source>
</evidence>
<proteinExistence type="predicted"/>
<gene>
    <name evidence="1" type="ORF">I3842_15G074500</name>
</gene>
<organism evidence="1 2">
    <name type="scientific">Carya illinoinensis</name>
    <name type="common">Pecan</name>
    <dbReference type="NCBI Taxonomy" id="32201"/>
    <lineage>
        <taxon>Eukaryota</taxon>
        <taxon>Viridiplantae</taxon>
        <taxon>Streptophyta</taxon>
        <taxon>Embryophyta</taxon>
        <taxon>Tracheophyta</taxon>
        <taxon>Spermatophyta</taxon>
        <taxon>Magnoliopsida</taxon>
        <taxon>eudicotyledons</taxon>
        <taxon>Gunneridae</taxon>
        <taxon>Pentapetalae</taxon>
        <taxon>rosids</taxon>
        <taxon>fabids</taxon>
        <taxon>Fagales</taxon>
        <taxon>Juglandaceae</taxon>
        <taxon>Carya</taxon>
    </lineage>
</organism>
<sequence length="84" mass="10345">MIYFRLEQWKRYQTEWFCSYSFLFCRVYTFLISYIRWCPSNFRILNDYTSAGNSERPWIFCVFISDDIFSFGDSKENLERLIIG</sequence>
<dbReference type="Proteomes" id="UP000811246">
    <property type="component" value="Chromosome 15"/>
</dbReference>
<name>A0A922D1Y4_CARIL</name>
<evidence type="ECO:0000313" key="1">
    <source>
        <dbReference type="EMBL" id="KAG6674967.1"/>
    </source>
</evidence>
<reference evidence="1" key="1">
    <citation type="submission" date="2021-01" db="EMBL/GenBank/DDBJ databases">
        <authorList>
            <person name="Lovell J.T."/>
            <person name="Bentley N."/>
            <person name="Bhattarai G."/>
            <person name="Jenkins J.W."/>
            <person name="Sreedasyam A."/>
            <person name="Alarcon Y."/>
            <person name="Bock C."/>
            <person name="Boston L."/>
            <person name="Carlson J."/>
            <person name="Cervantes K."/>
            <person name="Clermont K."/>
            <person name="Krom N."/>
            <person name="Kubenka K."/>
            <person name="Mamidi S."/>
            <person name="Mattison C."/>
            <person name="Monteros M."/>
            <person name="Pisani C."/>
            <person name="Plott C."/>
            <person name="Rajasekar S."/>
            <person name="Rhein H.S."/>
            <person name="Rohla C."/>
            <person name="Song M."/>
            <person name="Hilaire R.S."/>
            <person name="Shu S."/>
            <person name="Wells L."/>
            <person name="Wang X."/>
            <person name="Webber J."/>
            <person name="Heerema R.J."/>
            <person name="Klein P."/>
            <person name="Conner P."/>
            <person name="Grauke L."/>
            <person name="Grimwood J."/>
            <person name="Schmutz J."/>
            <person name="Randall J.J."/>
        </authorList>
    </citation>
    <scope>NUCLEOTIDE SEQUENCE</scope>
    <source>
        <tissue evidence="1">Leaf</tissue>
    </source>
</reference>
<comment type="caution">
    <text evidence="1">The sequence shown here is derived from an EMBL/GenBank/DDBJ whole genome shotgun (WGS) entry which is preliminary data.</text>
</comment>
<dbReference type="AlphaFoldDB" id="A0A922D1Y4"/>